<gene>
    <name evidence="1" type="ORF">NM208_g5585</name>
</gene>
<protein>
    <submittedName>
        <fullName evidence="1">Uncharacterized protein</fullName>
    </submittedName>
</protein>
<accession>A0ACC1SGC0</accession>
<sequence length="882" mass="98431">MAYNFACKGCMLRTFSSLAAHSSTDSYLRKAPSRQNMATQTVYSALPLDHPRKQIRLLEIIATSPQICCTLRTASLLDDPTFCAMSYVWGSPSDPQDIVVNNVSFSVTKSLADALSNVQIHWQKAYPDRKPAEMRLWADAICINQCDRAEKGHQVPLMKSIYSSAQLTFCSLDSISTTSRIPLAIDCISEISARLDVRDHATDFKEQDVGVEVLDNLAPTPLDHTSTQEPEKAKKSVVGDIPEFLFVDLDELPYWRRAWIFQELVLSREILLFYADRSLEFRTLARVTNWAKEMRTAVRSASMTLATYWKIRTLARFFTVGQVQYIRKILAERNDVTMYTPFLGLTGLNVEPQYDEKTSVATVFIDFCVAQMRTPGITFQSPLRFLAYADLASGNPGEHGLPTWVPNFPACAEAGGCRLIKSLHHSRGEEPVWENLIGLQENVYIRDRSLLTTSLHIDTIRHCSPVLRNSQGSADFLRPVYEMLRHIFEAVENPWSNNSHPFFKLSSAFWQARIPSPFWKSDELLRVGKMFLLLHNIASTTRSDYPSGFLNFQRNTCFDFVGLENPETILDVCAFAKNLLDRKFMEDPDNWLSTWDDIYSFMELGIRVARTARNEFAILPPEALAGDQIVLLTGHERLSLIRKEENHYVYVGTVGEKGVTFLNDELKANASMEVVVEDLDPVCYANVVTRGGLFLTAHFGFLLGKGVGVDDRVENGYTSPMRAASARNTIMPPGVAIRVSLSLSSQKEPISNLQGRTGATALINASEKGNVSIVSFLLEKGADPDVRDDLNCTALMTATKKGHQAVNKPLIENGEQFTSIQDPQGYTALDLALRGEQIAITDLLIKQGAIANMYAGEIDFCAEKATCYAGFNTIGAKLATEG</sequence>
<evidence type="ECO:0000313" key="1">
    <source>
        <dbReference type="EMBL" id="KAJ3539208.1"/>
    </source>
</evidence>
<dbReference type="Proteomes" id="UP001148629">
    <property type="component" value="Unassembled WGS sequence"/>
</dbReference>
<comment type="caution">
    <text evidence="1">The sequence shown here is derived from an EMBL/GenBank/DDBJ whole genome shotgun (WGS) entry which is preliminary data.</text>
</comment>
<proteinExistence type="predicted"/>
<evidence type="ECO:0000313" key="2">
    <source>
        <dbReference type="Proteomes" id="UP001148629"/>
    </source>
</evidence>
<dbReference type="EMBL" id="JANRMS010000473">
    <property type="protein sequence ID" value="KAJ3539208.1"/>
    <property type="molecule type" value="Genomic_DNA"/>
</dbReference>
<keyword evidence="2" id="KW-1185">Reference proteome</keyword>
<name>A0ACC1SGC0_9HYPO</name>
<organism evidence="1 2">
    <name type="scientific">Fusarium decemcellulare</name>
    <dbReference type="NCBI Taxonomy" id="57161"/>
    <lineage>
        <taxon>Eukaryota</taxon>
        <taxon>Fungi</taxon>
        <taxon>Dikarya</taxon>
        <taxon>Ascomycota</taxon>
        <taxon>Pezizomycotina</taxon>
        <taxon>Sordariomycetes</taxon>
        <taxon>Hypocreomycetidae</taxon>
        <taxon>Hypocreales</taxon>
        <taxon>Nectriaceae</taxon>
        <taxon>Fusarium</taxon>
        <taxon>Fusarium decemcellulare species complex</taxon>
    </lineage>
</organism>
<reference evidence="1" key="1">
    <citation type="submission" date="2022-08" db="EMBL/GenBank/DDBJ databases">
        <title>Genome Sequence of Fusarium decemcellulare.</title>
        <authorList>
            <person name="Buettner E."/>
        </authorList>
    </citation>
    <scope>NUCLEOTIDE SEQUENCE</scope>
    <source>
        <strain evidence="1">Babe19</strain>
    </source>
</reference>